<dbReference type="OrthoDB" id="6568111at2759"/>
<evidence type="ECO:0000313" key="1">
    <source>
        <dbReference type="EMBL" id="GBM76868.1"/>
    </source>
</evidence>
<accession>A0A4Y2IGQ2</accession>
<evidence type="ECO:0000313" key="2">
    <source>
        <dbReference type="Proteomes" id="UP000499080"/>
    </source>
</evidence>
<comment type="caution">
    <text evidence="1">The sequence shown here is derived from an EMBL/GenBank/DDBJ whole genome shotgun (WGS) entry which is preliminary data.</text>
</comment>
<name>A0A4Y2IGQ2_ARAVE</name>
<dbReference type="Proteomes" id="UP000499080">
    <property type="component" value="Unassembled WGS sequence"/>
</dbReference>
<proteinExistence type="predicted"/>
<gene>
    <name evidence="1" type="ORF">AVEN_3921_1</name>
</gene>
<dbReference type="EMBL" id="BGPR01002650">
    <property type="protein sequence ID" value="GBM76868.1"/>
    <property type="molecule type" value="Genomic_DNA"/>
</dbReference>
<reference evidence="1 2" key="1">
    <citation type="journal article" date="2019" name="Sci. Rep.">
        <title>Orb-weaving spider Araneus ventricosus genome elucidates the spidroin gene catalogue.</title>
        <authorList>
            <person name="Kono N."/>
            <person name="Nakamura H."/>
            <person name="Ohtoshi R."/>
            <person name="Moran D.A.P."/>
            <person name="Shinohara A."/>
            <person name="Yoshida Y."/>
            <person name="Fujiwara M."/>
            <person name="Mori M."/>
            <person name="Tomita M."/>
            <person name="Arakawa K."/>
        </authorList>
    </citation>
    <scope>NUCLEOTIDE SEQUENCE [LARGE SCALE GENOMIC DNA]</scope>
</reference>
<keyword evidence="2" id="KW-1185">Reference proteome</keyword>
<protein>
    <submittedName>
        <fullName evidence="1">Uncharacterized protein</fullName>
    </submittedName>
</protein>
<sequence>MKNGRSQEIIGDISGRHKLSYEIKMVEVDLVDRVGDWSSGFANTLKYIDFASQPSLPKRCKACNIHTSRKTQELLQKFKWDVWMPPFIQPRFGAQSWCQTLIGITSSTNSVKTADENWLN</sequence>
<dbReference type="AlphaFoldDB" id="A0A4Y2IGQ2"/>
<organism evidence="1 2">
    <name type="scientific">Araneus ventricosus</name>
    <name type="common">Orbweaver spider</name>
    <name type="synonym">Epeira ventricosa</name>
    <dbReference type="NCBI Taxonomy" id="182803"/>
    <lineage>
        <taxon>Eukaryota</taxon>
        <taxon>Metazoa</taxon>
        <taxon>Ecdysozoa</taxon>
        <taxon>Arthropoda</taxon>
        <taxon>Chelicerata</taxon>
        <taxon>Arachnida</taxon>
        <taxon>Araneae</taxon>
        <taxon>Araneomorphae</taxon>
        <taxon>Entelegynae</taxon>
        <taxon>Araneoidea</taxon>
        <taxon>Araneidae</taxon>
        <taxon>Araneus</taxon>
    </lineage>
</organism>